<organism evidence="3 4">
    <name type="scientific">Acanthopleuribacter pedis</name>
    <dbReference type="NCBI Taxonomy" id="442870"/>
    <lineage>
        <taxon>Bacteria</taxon>
        <taxon>Pseudomonadati</taxon>
        <taxon>Acidobacteriota</taxon>
        <taxon>Holophagae</taxon>
        <taxon>Acanthopleuribacterales</taxon>
        <taxon>Acanthopleuribacteraceae</taxon>
        <taxon>Acanthopleuribacter</taxon>
    </lineage>
</organism>
<evidence type="ECO:0000259" key="2">
    <source>
        <dbReference type="Pfam" id="PF09059"/>
    </source>
</evidence>
<protein>
    <submittedName>
        <fullName evidence="3">Type III secretion system gatekeeper subunit SctW</fullName>
    </submittedName>
</protein>
<dbReference type="InterPro" id="IPR010812">
    <property type="entry name" value="HrpJ-like"/>
</dbReference>
<gene>
    <name evidence="3" type="primary">sctW</name>
    <name evidence="3" type="ORF">J3U88_31180</name>
</gene>
<accession>A0A8J7QQE7</accession>
<dbReference type="InterPro" id="IPR015144">
    <property type="entry name" value="T3SS_TyeA"/>
</dbReference>
<dbReference type="EMBL" id="JAFREP010000046">
    <property type="protein sequence ID" value="MBO1322970.1"/>
    <property type="molecule type" value="Genomic_DNA"/>
</dbReference>
<comment type="caution">
    <text evidence="3">The sequence shown here is derived from an EMBL/GenBank/DDBJ whole genome shotgun (WGS) entry which is preliminary data.</text>
</comment>
<dbReference type="SUPFAM" id="SSF140591">
    <property type="entry name" value="Type III secretion system domain"/>
    <property type="match status" value="2"/>
</dbReference>
<dbReference type="Pfam" id="PF07201">
    <property type="entry name" value="HrpJ"/>
    <property type="match status" value="1"/>
</dbReference>
<sequence>MSQIQGIQQAAIGIGAARLGQTAAGLIGKHQGEAVKPTNIQSMVADAAEEMSFVFGSKASKKLSQRKTRQSNDLRNRLKQKAEAYMRRIPDLGGADKLMQYLDHLKKGGRQHPRELLQQGKQQFKDVSHRYAALAFAYESLEGDGAAMELRQSLAQALADLEAEHGPAVRAGLNVSETAAQFAAGDGKKTQDLRDFYRHTVLAPETFVDAFESVINHYPDRNFLEAISFMIAAVGRDLHARGPSLQPNALKKILDDLFRLEMMGHIYRDAESLLDRVFKLFKTRSKKSPRAFMQQFMALKKEVWLQSGQLNELVEDLGFTALKARIFFVQEFQKMIKKIPLKAFDDLEMRERMLEVIVEVRDAAVEEEEKMEEAG</sequence>
<dbReference type="InterPro" id="IPR038347">
    <property type="entry name" value="TyeA_sf"/>
</dbReference>
<dbReference type="Pfam" id="PF09059">
    <property type="entry name" value="TyeA"/>
    <property type="match status" value="1"/>
</dbReference>
<feature type="domain" description="Type III secretion system effector delivery regulator TyeA" evidence="2">
    <location>
        <begin position="291"/>
        <end position="369"/>
    </location>
</feature>
<evidence type="ECO:0000313" key="3">
    <source>
        <dbReference type="EMBL" id="MBO1322970.1"/>
    </source>
</evidence>
<dbReference type="Gene3D" id="1.10.150.630">
    <property type="match status" value="1"/>
</dbReference>
<dbReference type="NCBIfam" id="TIGR02511">
    <property type="entry name" value="type_III_tyeA"/>
    <property type="match status" value="1"/>
</dbReference>
<dbReference type="Proteomes" id="UP000664417">
    <property type="component" value="Unassembled WGS sequence"/>
</dbReference>
<evidence type="ECO:0000259" key="1">
    <source>
        <dbReference type="Pfam" id="PF07201"/>
    </source>
</evidence>
<evidence type="ECO:0000313" key="4">
    <source>
        <dbReference type="Proteomes" id="UP000664417"/>
    </source>
</evidence>
<dbReference type="NCBIfam" id="TIGR02568">
    <property type="entry name" value="LcrE"/>
    <property type="match status" value="1"/>
</dbReference>
<reference evidence="3" key="1">
    <citation type="submission" date="2021-03" db="EMBL/GenBank/DDBJ databases">
        <authorList>
            <person name="Wang G."/>
        </authorList>
    </citation>
    <scope>NUCLEOTIDE SEQUENCE</scope>
    <source>
        <strain evidence="3">KCTC 12899</strain>
    </source>
</reference>
<dbReference type="GO" id="GO:0009986">
    <property type="term" value="C:cell surface"/>
    <property type="evidence" value="ECO:0007669"/>
    <property type="project" value="InterPro"/>
</dbReference>
<name>A0A8J7QQE7_9BACT</name>
<dbReference type="Gene3D" id="1.20.1280.80">
    <property type="match status" value="1"/>
</dbReference>
<dbReference type="InterPro" id="IPR013351">
    <property type="entry name" value="T3SS_TyeA-rel"/>
</dbReference>
<dbReference type="GO" id="GO:0050709">
    <property type="term" value="P:negative regulation of protein secretion"/>
    <property type="evidence" value="ECO:0007669"/>
    <property type="project" value="InterPro"/>
</dbReference>
<feature type="domain" description="Hypersensitivity response secretion-like HrpJ" evidence="1">
    <location>
        <begin position="58"/>
        <end position="218"/>
    </location>
</feature>
<dbReference type="InterPro" id="IPR013401">
    <property type="entry name" value="T3SS_LcrE"/>
</dbReference>
<dbReference type="GO" id="GO:0019867">
    <property type="term" value="C:outer membrane"/>
    <property type="evidence" value="ECO:0007669"/>
    <property type="project" value="InterPro"/>
</dbReference>
<dbReference type="RefSeq" id="WP_207862942.1">
    <property type="nucleotide sequence ID" value="NZ_JAFREP010000046.1"/>
</dbReference>
<dbReference type="GO" id="GO:0030254">
    <property type="term" value="P:protein secretion by the type III secretion system"/>
    <property type="evidence" value="ECO:0007669"/>
    <property type="project" value="InterPro"/>
</dbReference>
<keyword evidence="4" id="KW-1185">Reference proteome</keyword>
<dbReference type="AlphaFoldDB" id="A0A8J7QQE7"/>
<proteinExistence type="predicted"/>